<evidence type="ECO:0000256" key="1">
    <source>
        <dbReference type="SAM" id="SignalP"/>
    </source>
</evidence>
<gene>
    <name evidence="2" type="ORF">K3181_09250</name>
</gene>
<feature type="chain" id="PRO_5046426431" evidence="1">
    <location>
        <begin position="16"/>
        <end position="292"/>
    </location>
</feature>
<protein>
    <submittedName>
        <fullName evidence="2">Aspartyl protease family protein</fullName>
    </submittedName>
</protein>
<dbReference type="Pfam" id="PF13650">
    <property type="entry name" value="Asp_protease_2"/>
    <property type="match status" value="2"/>
</dbReference>
<dbReference type="InterPro" id="IPR021109">
    <property type="entry name" value="Peptidase_aspartic_dom_sf"/>
</dbReference>
<dbReference type="RefSeq" id="WP_221602696.1">
    <property type="nucleotide sequence ID" value="NZ_JAIGNU010000001.1"/>
</dbReference>
<dbReference type="Proteomes" id="UP000782554">
    <property type="component" value="Unassembled WGS sequence"/>
</dbReference>
<organism evidence="2 3">
    <name type="scientific">Qipengyuania mesophila</name>
    <dbReference type="NCBI Taxonomy" id="2867246"/>
    <lineage>
        <taxon>Bacteria</taxon>
        <taxon>Pseudomonadati</taxon>
        <taxon>Pseudomonadota</taxon>
        <taxon>Alphaproteobacteria</taxon>
        <taxon>Sphingomonadales</taxon>
        <taxon>Erythrobacteraceae</taxon>
        <taxon>Qipengyuania</taxon>
    </lineage>
</organism>
<keyword evidence="2" id="KW-0645">Protease</keyword>
<keyword evidence="2" id="KW-0378">Hydrolase</keyword>
<accession>A0ABS7JVJ1</accession>
<evidence type="ECO:0000313" key="3">
    <source>
        <dbReference type="Proteomes" id="UP000782554"/>
    </source>
</evidence>
<dbReference type="EMBL" id="JAIGNU010000001">
    <property type="protein sequence ID" value="MBX7501627.1"/>
    <property type="molecule type" value="Genomic_DNA"/>
</dbReference>
<reference evidence="2 3" key="1">
    <citation type="submission" date="2021-08" db="EMBL/GenBank/DDBJ databases">
        <title>Comparative Genomics Analysis of the Genus Qipengyuania Reveals Extensive Genetic Diversity and Metabolic Versatility, Including the Description of Fifteen Novel Species.</title>
        <authorList>
            <person name="Liu Y."/>
        </authorList>
    </citation>
    <scope>NUCLEOTIDE SEQUENCE [LARGE SCALE GENOMIC DNA]</scope>
    <source>
        <strain evidence="2 3">YG27</strain>
    </source>
</reference>
<keyword evidence="1" id="KW-0732">Signal</keyword>
<dbReference type="GO" id="GO:0006508">
    <property type="term" value="P:proteolysis"/>
    <property type="evidence" value="ECO:0007669"/>
    <property type="project" value="UniProtKB-KW"/>
</dbReference>
<dbReference type="GO" id="GO:0008233">
    <property type="term" value="F:peptidase activity"/>
    <property type="evidence" value="ECO:0007669"/>
    <property type="project" value="UniProtKB-KW"/>
</dbReference>
<sequence>MAACALPLASTPASASSAADDGACALAVEAPSEALVSLPFRTIDGRIYLEAMVNGAGPYVFALDTGASGVGRADASLVEELTLPPDGEDETSDGVSSAVVDRVRIASLALGALERHDVSLIARDYRSRMSAESAFSGILGREFFADGLLAIDFSAERLNFYRSREMRASQAGAMTYERAFRVPVTLGDLETTGNVDTGANVTLVLPGAVYEQVEGTSLKPAGEGSLTNTRIESSKARLAGPVQIGSLRLEDVPVRVAADYPEVLVGAHALQGQVLLIDQRHKTLALCPPAAP</sequence>
<keyword evidence="3" id="KW-1185">Reference proteome</keyword>
<name>A0ABS7JVJ1_9SPHN</name>
<evidence type="ECO:0000313" key="2">
    <source>
        <dbReference type="EMBL" id="MBX7501627.1"/>
    </source>
</evidence>
<feature type="signal peptide" evidence="1">
    <location>
        <begin position="1"/>
        <end position="15"/>
    </location>
</feature>
<dbReference type="Gene3D" id="2.40.70.10">
    <property type="entry name" value="Acid Proteases"/>
    <property type="match status" value="2"/>
</dbReference>
<proteinExistence type="predicted"/>
<comment type="caution">
    <text evidence="2">The sequence shown here is derived from an EMBL/GenBank/DDBJ whole genome shotgun (WGS) entry which is preliminary data.</text>
</comment>